<comment type="caution">
    <text evidence="3">The sequence shown here is derived from an EMBL/GenBank/DDBJ whole genome shotgun (WGS) entry which is preliminary data.</text>
</comment>
<dbReference type="Pfam" id="PF03401">
    <property type="entry name" value="TctC"/>
    <property type="match status" value="1"/>
</dbReference>
<keyword evidence="3" id="KW-0675">Receptor</keyword>
<dbReference type="Gene3D" id="3.40.190.150">
    <property type="entry name" value="Bordetella uptake gene, domain 1"/>
    <property type="match status" value="1"/>
</dbReference>
<feature type="signal peptide" evidence="2">
    <location>
        <begin position="1"/>
        <end position="26"/>
    </location>
</feature>
<evidence type="ECO:0000256" key="1">
    <source>
        <dbReference type="ARBA" id="ARBA00006987"/>
    </source>
</evidence>
<organism evidence="3 4">
    <name type="scientific">Marinomonas pollencensis</name>
    <dbReference type="NCBI Taxonomy" id="491954"/>
    <lineage>
        <taxon>Bacteria</taxon>
        <taxon>Pseudomonadati</taxon>
        <taxon>Pseudomonadota</taxon>
        <taxon>Gammaproteobacteria</taxon>
        <taxon>Oceanospirillales</taxon>
        <taxon>Oceanospirillaceae</taxon>
        <taxon>Marinomonas</taxon>
    </lineage>
</organism>
<accession>A0A3E0DHE0</accession>
<dbReference type="PANTHER" id="PTHR42928:SF5">
    <property type="entry name" value="BLR1237 PROTEIN"/>
    <property type="match status" value="1"/>
</dbReference>
<protein>
    <submittedName>
        <fullName evidence="3">Tripartite-type tricarboxylate transporter receptor subunit TctC</fullName>
    </submittedName>
</protein>
<sequence length="320" mass="34060">MIRKSFVFAISSALSLTIFTSTIAKASDYPRRSINVVVPYKAGGGTDAYARALAAAAKGTINAPLVVVNKPGAGGLNGAQSTLGARPDGYTIMLTSGGSFLLSTLTRNTKIDALKSFEFVGQIGQLKTSLIVSNDSPYKTAQDLINAAKDSPSTLRWAHSGRGGFHYIAGLGFLAANGIEAQDVPFKGGGPARAAIMSNQTDFGFIGIQQLKGFEEQLRGLAVNASTRDQKVNSVPSFKELNIPYSNISSPVIILAPKNTPKDVITYLESSLKTITKKPIFVEMLSKRGTAPAYLPAEDTQNVLMEMKSDILPILENLKK</sequence>
<dbReference type="SUPFAM" id="SSF53850">
    <property type="entry name" value="Periplasmic binding protein-like II"/>
    <property type="match status" value="1"/>
</dbReference>
<evidence type="ECO:0000313" key="4">
    <source>
        <dbReference type="Proteomes" id="UP000256542"/>
    </source>
</evidence>
<dbReference type="EMBL" id="QUNG01000010">
    <property type="protein sequence ID" value="REG82134.1"/>
    <property type="molecule type" value="Genomic_DNA"/>
</dbReference>
<dbReference type="Proteomes" id="UP000256542">
    <property type="component" value="Unassembled WGS sequence"/>
</dbReference>
<keyword evidence="4" id="KW-1185">Reference proteome</keyword>
<gene>
    <name evidence="3" type="ORF">DFP81_11021</name>
</gene>
<dbReference type="InterPro" id="IPR042100">
    <property type="entry name" value="Bug_dom1"/>
</dbReference>
<comment type="similarity">
    <text evidence="1">Belongs to the UPF0065 (bug) family.</text>
</comment>
<name>A0A3E0DHE0_9GAMM</name>
<dbReference type="PANTHER" id="PTHR42928">
    <property type="entry name" value="TRICARBOXYLATE-BINDING PROTEIN"/>
    <property type="match status" value="1"/>
</dbReference>
<dbReference type="RefSeq" id="WP_115898423.1">
    <property type="nucleotide sequence ID" value="NZ_QUNG01000010.1"/>
</dbReference>
<reference evidence="3 4" key="1">
    <citation type="submission" date="2018-08" db="EMBL/GenBank/DDBJ databases">
        <title>Genomic Encyclopedia of Type Strains, Phase III (KMG-III): the genomes of soil and plant-associated and newly described type strains.</title>
        <authorList>
            <person name="Whitman W."/>
        </authorList>
    </citation>
    <scope>NUCLEOTIDE SEQUENCE [LARGE SCALE GENOMIC DNA]</scope>
    <source>
        <strain evidence="3 4">CECT 7375</strain>
    </source>
</reference>
<feature type="chain" id="PRO_5017597304" evidence="2">
    <location>
        <begin position="27"/>
        <end position="320"/>
    </location>
</feature>
<dbReference type="CDD" id="cd07012">
    <property type="entry name" value="PBP2_Bug_TTT"/>
    <property type="match status" value="1"/>
</dbReference>
<proteinExistence type="inferred from homology"/>
<dbReference type="OrthoDB" id="9780943at2"/>
<dbReference type="AlphaFoldDB" id="A0A3E0DHE0"/>
<dbReference type="PIRSF" id="PIRSF017082">
    <property type="entry name" value="YflP"/>
    <property type="match status" value="1"/>
</dbReference>
<evidence type="ECO:0000256" key="2">
    <source>
        <dbReference type="SAM" id="SignalP"/>
    </source>
</evidence>
<keyword evidence="2" id="KW-0732">Signal</keyword>
<evidence type="ECO:0000313" key="3">
    <source>
        <dbReference type="EMBL" id="REG82134.1"/>
    </source>
</evidence>
<dbReference type="InterPro" id="IPR005064">
    <property type="entry name" value="BUG"/>
</dbReference>
<dbReference type="Gene3D" id="3.40.190.10">
    <property type="entry name" value="Periplasmic binding protein-like II"/>
    <property type="match status" value="1"/>
</dbReference>